<dbReference type="Proteomes" id="UP001148312">
    <property type="component" value="Unassembled WGS sequence"/>
</dbReference>
<dbReference type="Pfam" id="PF10433">
    <property type="entry name" value="Beta-prop_RSE1_1st"/>
    <property type="match status" value="1"/>
</dbReference>
<reference evidence="2" key="2">
    <citation type="journal article" date="2023" name="IMA Fungus">
        <title>Comparative genomic study of the Penicillium genus elucidates a diverse pangenome and 15 lateral gene transfer events.</title>
        <authorList>
            <person name="Petersen C."/>
            <person name="Sorensen T."/>
            <person name="Nielsen M.R."/>
            <person name="Sondergaard T.E."/>
            <person name="Sorensen J.L."/>
            <person name="Fitzpatrick D.A."/>
            <person name="Frisvad J.C."/>
            <person name="Nielsen K.L."/>
        </authorList>
    </citation>
    <scope>NUCLEOTIDE SEQUENCE</scope>
    <source>
        <strain evidence="2">IBT 30728</strain>
    </source>
</reference>
<reference evidence="2" key="1">
    <citation type="submission" date="2022-12" db="EMBL/GenBank/DDBJ databases">
        <authorList>
            <person name="Petersen C."/>
        </authorList>
    </citation>
    <scope>NUCLEOTIDE SEQUENCE</scope>
    <source>
        <strain evidence="2">IBT 30728</strain>
    </source>
</reference>
<dbReference type="Gene3D" id="2.130.10.10">
    <property type="entry name" value="YVTN repeat-like/Quinoprotein amine dehydrogenase"/>
    <property type="match status" value="2"/>
</dbReference>
<dbReference type="InterPro" id="IPR018846">
    <property type="entry name" value="Beta-prop_RSE1/DDB1/CPSF1_1st"/>
</dbReference>
<dbReference type="RefSeq" id="XP_056787980.1">
    <property type="nucleotide sequence ID" value="XM_056937181.1"/>
</dbReference>
<dbReference type="EMBL" id="JAPWDQ010000010">
    <property type="protein sequence ID" value="KAJ5477436.1"/>
    <property type="molecule type" value="Genomic_DNA"/>
</dbReference>
<dbReference type="GO" id="GO:0006397">
    <property type="term" value="P:mRNA processing"/>
    <property type="evidence" value="ECO:0007669"/>
    <property type="project" value="UniProtKB-KW"/>
</dbReference>
<keyword evidence="3" id="KW-1185">Reference proteome</keyword>
<evidence type="ECO:0000313" key="3">
    <source>
        <dbReference type="Proteomes" id="UP001148312"/>
    </source>
</evidence>
<dbReference type="InterPro" id="IPR015943">
    <property type="entry name" value="WD40/YVTN_repeat-like_dom_sf"/>
</dbReference>
<gene>
    <name evidence="2" type="ORF">N7539_007580</name>
</gene>
<evidence type="ECO:0000259" key="1">
    <source>
        <dbReference type="Pfam" id="PF10433"/>
    </source>
</evidence>
<feature type="domain" description="RSE1/DDB1/CPSF1 first beta-propeller" evidence="1">
    <location>
        <begin position="31"/>
        <end position="422"/>
    </location>
</feature>
<accession>A0A9W9WW97</accession>
<dbReference type="AlphaFoldDB" id="A0A9W9WW97"/>
<proteinExistence type="predicted"/>
<dbReference type="GeneID" id="81627430"/>
<dbReference type="PANTHER" id="PTHR10644">
    <property type="entry name" value="DNA REPAIR/RNA PROCESSING CPSF FAMILY"/>
    <property type="match status" value="1"/>
</dbReference>
<sequence length="1259" mass="139578">MGHRMENVQYFPERTRELTGLLTQTVLPSPVIQWILPARIRCGHHNDVVFVGQRRIQVKEASDRGFLDDVTEKNDFDYPIVGVKAINVNTELPWEAQLRTTIDDDSAEGSAYTAQDLPSQILILSLEMRELQFLYYTMSGDKKFITYRRPLPVDVDLAERFGKHIAVDPKSRAIAVGASRHYFGLFLLKSSAAIQQQMSQQRLDPIKSESFFRCEGTIQFMEFLYPKAADDTRIILLVVTSTPEGSFARIYHWDDCDLRPALPNVVEFKLRKEDRLPTMIVPLTKESSFLVVTSKSMAVYPSDSTHPRPMKYPLIAPDIEFKETSLWTQWARPARNWLYSRKTDGIYMCREDGWIYFLEFGNEGGLESQTSLGQLHCDVDSAFDVLDVGHEGGDFILAAGSMGDGGLFIQEARSKPRCVQRFLNWAPVTDAVMIRAEKHGNATSDVSRDRLFVCSASSGSGGSAIHELRHGYEAQAGYTVSLDDFSGVRDMWAFSEGANGGAYILFSHPTSALLLFMNPGHEDIICAVDESETGFENVLTLAAGFTPTGILIQATQNGTNFFVPLRPELNTSVSHAPEATVVAVAIDDVNSSMVVAYRSTNGLTLALSRIVLQDSAINLRTCMPVQIEKEPVCLSLQLLGDTEFLFSGTSDGTITVFFVEQDTLNYLSETTVSVESVHEISRAIDSFSVIRHIDHGVLRAHLLCGLRGGVLIPFKIDFNAPTLIGLLQGPSKQIGMTSVRLQDHGTFAMLVCDHELWQVTTSADGDLNDCFLSRVWITEQSNPAYFPARVHSFGLVRQESQGTAHALGPLFSFADNLLLNCSLSSESKIVPRRISVPGTARKMIYSPNLRKLLLAYDTNEAEDLSSPVDIFSRSCLALVHADTQEPVNPAGWPQMPRSSAGERILCMMDWSSQRDGNIHHFIAVGTSLPAKPRGSVCGRLILLHSPGLDSPTGAQLKTQHVQDFAHGPIRSIAAYEDTLLICSGKTLRPVASRGASIKWTSNSWIDLPSPAVTISVSKPFVHISTARHGFVILEVLNDGTRHSLKLRGYDSLPLDGLTHYVTPTEPSLAFISARGGNIRAGRLSNDTGLHTAPIFVPPAPDEAVVWDTVLKFIPNLKGDILPETAWHRGGSVYGIALTGSVSRFTILREDERRLLLALQDLCQRDEALCSSLAAREKRRKSTWTDSTKDNTQINGDILVRLARQRADYLEERIQTIDHQRGSPFYDSFLRSSAQRVLGPSDNYPQQIVGWIRHLLHVDV</sequence>
<organism evidence="2 3">
    <name type="scientific">Penicillium diatomitis</name>
    <dbReference type="NCBI Taxonomy" id="2819901"/>
    <lineage>
        <taxon>Eukaryota</taxon>
        <taxon>Fungi</taxon>
        <taxon>Dikarya</taxon>
        <taxon>Ascomycota</taxon>
        <taxon>Pezizomycotina</taxon>
        <taxon>Eurotiomycetes</taxon>
        <taxon>Eurotiomycetidae</taxon>
        <taxon>Eurotiales</taxon>
        <taxon>Aspergillaceae</taxon>
        <taxon>Penicillium</taxon>
    </lineage>
</organism>
<protein>
    <recommendedName>
        <fullName evidence="1">RSE1/DDB1/CPSF1 first beta-propeller domain-containing protein</fullName>
    </recommendedName>
</protein>
<name>A0A9W9WW97_9EURO</name>
<dbReference type="InterPro" id="IPR050358">
    <property type="entry name" value="RSE1/DDB1/CFT1"/>
</dbReference>
<evidence type="ECO:0000313" key="2">
    <source>
        <dbReference type="EMBL" id="KAJ5477436.1"/>
    </source>
</evidence>
<comment type="caution">
    <text evidence="2">The sequence shown here is derived from an EMBL/GenBank/DDBJ whole genome shotgun (WGS) entry which is preliminary data.</text>
</comment>